<comment type="caution">
    <text evidence="1">The sequence shown here is derived from an EMBL/GenBank/DDBJ whole genome shotgun (WGS) entry which is preliminary data.</text>
</comment>
<evidence type="ECO:0000313" key="1">
    <source>
        <dbReference type="EMBL" id="EHC11009.1"/>
    </source>
</evidence>
<dbReference type="PATRIC" id="fig|741277.3.peg.2624"/>
<dbReference type="AlphaFoldDB" id="G6FWJ4"/>
<dbReference type="Proteomes" id="UP000004344">
    <property type="component" value="Unassembled WGS sequence"/>
</dbReference>
<dbReference type="RefSeq" id="WP_009458230.1">
    <property type="nucleotide sequence ID" value="NZ_AGIZ01000010.1"/>
</dbReference>
<dbReference type="Gene3D" id="1.20.5.300">
    <property type="match status" value="1"/>
</dbReference>
<evidence type="ECO:0000313" key="2">
    <source>
        <dbReference type="Proteomes" id="UP000004344"/>
    </source>
</evidence>
<proteinExistence type="predicted"/>
<gene>
    <name evidence="1" type="ORF">FJSC11DRAFT_3243</name>
</gene>
<dbReference type="EMBL" id="AGIZ01000010">
    <property type="protein sequence ID" value="EHC11009.1"/>
    <property type="molecule type" value="Genomic_DNA"/>
</dbReference>
<accession>G6FWJ4</accession>
<evidence type="ECO:0008006" key="3">
    <source>
        <dbReference type="Google" id="ProtNLM"/>
    </source>
</evidence>
<name>G6FWJ4_9CYAN</name>
<protein>
    <recommendedName>
        <fullName evidence="3">t-SNARE coiled-coil homology domain-containing protein</fullName>
    </recommendedName>
</protein>
<sequence length="249" mass="29735">MNEEHESKVNVDEIMHKIREEVVKRRNYSQSKRFTYQSSVPSIQNHHNATIELIQGLLKNAQLRSEIRTKWPDNLNKFPFKINKNIQKFILKLLNFIFKDQREVNYNLIRALQESVALNRQLIEQIASLRIDRRLVDMETQLKKMDERFGTVYSRVPNIDDSLNNIDNYVNSWISSFEKQLNAVTNQEKQLEDHLKATDTRLQWMDDRLNRVDTHLQGINEQLSNVNYHMQTTDERLQQMDNRHLRGDS</sequence>
<keyword evidence="2" id="KW-1185">Reference proteome</keyword>
<organism evidence="1 2">
    <name type="scientific">Fischerella thermalis JSC-11</name>
    <dbReference type="NCBI Taxonomy" id="741277"/>
    <lineage>
        <taxon>Bacteria</taxon>
        <taxon>Bacillati</taxon>
        <taxon>Cyanobacteriota</taxon>
        <taxon>Cyanophyceae</taxon>
        <taxon>Nostocales</taxon>
        <taxon>Hapalosiphonaceae</taxon>
        <taxon>Fischerella</taxon>
    </lineage>
</organism>
<reference evidence="1 2" key="1">
    <citation type="submission" date="2011-09" db="EMBL/GenBank/DDBJ databases">
        <title>The draft genome of Fischerella sp. JSC-11.</title>
        <authorList>
            <consortium name="US DOE Joint Genome Institute (JGI-PGF)"/>
            <person name="Lucas S."/>
            <person name="Han J."/>
            <person name="Lapidus A."/>
            <person name="Cheng J.-F."/>
            <person name="Goodwin L."/>
            <person name="Pitluck S."/>
            <person name="Peters L."/>
            <person name="Land M.L."/>
            <person name="Hauser L."/>
            <person name="Sarkisova S."/>
            <person name="Bryant D.A."/>
            <person name="Brown I."/>
            <person name="Woyke T.J."/>
        </authorList>
    </citation>
    <scope>NUCLEOTIDE SEQUENCE [LARGE SCALE GENOMIC DNA]</scope>
    <source>
        <strain evidence="1 2">JSC-11</strain>
    </source>
</reference>
<dbReference type="SUPFAM" id="SSF57997">
    <property type="entry name" value="Tropomyosin"/>
    <property type="match status" value="1"/>
</dbReference>